<reference evidence="4 5" key="1">
    <citation type="submission" date="2019-06" db="EMBL/GenBank/DDBJ databases">
        <title>Sequencing the genomes of 1000 actinobacteria strains.</title>
        <authorList>
            <person name="Klenk H.-P."/>
        </authorList>
    </citation>
    <scope>NUCLEOTIDE SEQUENCE [LARGE SCALE GENOMIC DNA]</scope>
    <source>
        <strain evidence="4 5">DSM 45043</strain>
    </source>
</reference>
<feature type="transmembrane region" description="Helical" evidence="3">
    <location>
        <begin position="12"/>
        <end position="32"/>
    </location>
</feature>
<keyword evidence="3" id="KW-0472">Membrane</keyword>
<feature type="transmembrane region" description="Helical" evidence="3">
    <location>
        <begin position="67"/>
        <end position="89"/>
    </location>
</feature>
<dbReference type="InterPro" id="IPR005133">
    <property type="entry name" value="PhaG_MnhG_YufB"/>
</dbReference>
<sequence>MSVSLLLDAVSAVLVSAGCVLAVSGGVGLLRFPDFYTRTHAGGLTDAAGGTLLLLGLLLQVDGWQNAVRLVLILLFMLVTSPTAAHALAQAARRDGERLPGEGLPGGGGVPAEGGGRG</sequence>
<keyword evidence="3" id="KW-1133">Transmembrane helix</keyword>
<name>A0A543I808_9ACTN</name>
<evidence type="ECO:0000256" key="1">
    <source>
        <dbReference type="ARBA" id="ARBA00008404"/>
    </source>
</evidence>
<accession>A0A543I808</accession>
<dbReference type="RefSeq" id="WP_141965746.1">
    <property type="nucleotide sequence ID" value="NZ_VFPO01000001.1"/>
</dbReference>
<comment type="caution">
    <text evidence="4">The sequence shown here is derived from an EMBL/GenBank/DDBJ whole genome shotgun (WGS) entry which is preliminary data.</text>
</comment>
<evidence type="ECO:0000313" key="5">
    <source>
        <dbReference type="Proteomes" id="UP000316706"/>
    </source>
</evidence>
<dbReference type="PANTHER" id="PTHR34703">
    <property type="entry name" value="ANTIPORTER SUBUNIT MNHG2-RELATED"/>
    <property type="match status" value="1"/>
</dbReference>
<gene>
    <name evidence="4" type="ORF">FHX41_0211</name>
</gene>
<dbReference type="Pfam" id="PF03334">
    <property type="entry name" value="PhaG_MnhG_YufB"/>
    <property type="match status" value="1"/>
</dbReference>
<feature type="transmembrane region" description="Helical" evidence="3">
    <location>
        <begin position="44"/>
        <end position="61"/>
    </location>
</feature>
<dbReference type="PANTHER" id="PTHR34703:SF1">
    <property type="entry name" value="ANTIPORTER SUBUNIT MNHG2-RELATED"/>
    <property type="match status" value="1"/>
</dbReference>
<organism evidence="4 5">
    <name type="scientific">Actinomadura hallensis</name>
    <dbReference type="NCBI Taxonomy" id="337895"/>
    <lineage>
        <taxon>Bacteria</taxon>
        <taxon>Bacillati</taxon>
        <taxon>Actinomycetota</taxon>
        <taxon>Actinomycetes</taxon>
        <taxon>Streptosporangiales</taxon>
        <taxon>Thermomonosporaceae</taxon>
        <taxon>Actinomadura</taxon>
    </lineage>
</organism>
<evidence type="ECO:0000256" key="2">
    <source>
        <dbReference type="SAM" id="MobiDB-lite"/>
    </source>
</evidence>
<dbReference type="EMBL" id="VFPO01000001">
    <property type="protein sequence ID" value="TQM66630.1"/>
    <property type="molecule type" value="Genomic_DNA"/>
</dbReference>
<evidence type="ECO:0000313" key="4">
    <source>
        <dbReference type="EMBL" id="TQM66630.1"/>
    </source>
</evidence>
<dbReference type="GO" id="GO:0015385">
    <property type="term" value="F:sodium:proton antiporter activity"/>
    <property type="evidence" value="ECO:0007669"/>
    <property type="project" value="TreeGrafter"/>
</dbReference>
<feature type="region of interest" description="Disordered" evidence="2">
    <location>
        <begin position="96"/>
        <end position="118"/>
    </location>
</feature>
<keyword evidence="3" id="KW-0812">Transmembrane</keyword>
<dbReference type="Proteomes" id="UP000316706">
    <property type="component" value="Unassembled WGS sequence"/>
</dbReference>
<proteinExistence type="inferred from homology"/>
<keyword evidence="5" id="KW-1185">Reference proteome</keyword>
<dbReference type="AlphaFoldDB" id="A0A543I808"/>
<feature type="compositionally biased region" description="Gly residues" evidence="2">
    <location>
        <begin position="103"/>
        <end position="118"/>
    </location>
</feature>
<evidence type="ECO:0000256" key="3">
    <source>
        <dbReference type="SAM" id="Phobius"/>
    </source>
</evidence>
<dbReference type="NCBIfam" id="TIGR01300">
    <property type="entry name" value="CPA3_mnhG_phaG"/>
    <property type="match status" value="1"/>
</dbReference>
<comment type="similarity">
    <text evidence="1">Belongs to the CPA3 antiporters (TC 2.A.63) subunit G family.</text>
</comment>
<protein>
    <submittedName>
        <fullName evidence="4">Multisubunit sodium/proton antiporter MrpG subunit</fullName>
    </submittedName>
</protein>